<dbReference type="Proteomes" id="UP000070457">
    <property type="component" value="Unassembled WGS sequence"/>
</dbReference>
<dbReference type="STRING" id="1617426.TR69_WS6001001473"/>
<accession>A0A136LW83</accession>
<dbReference type="EMBL" id="JYNZ01000006">
    <property type="protein sequence ID" value="KXK25867.1"/>
    <property type="molecule type" value="Genomic_DNA"/>
</dbReference>
<dbReference type="AlphaFoldDB" id="A0A136LW83"/>
<feature type="transmembrane region" description="Helical" evidence="1">
    <location>
        <begin position="19"/>
        <end position="39"/>
    </location>
</feature>
<keyword evidence="1" id="KW-0812">Transmembrane</keyword>
<keyword evidence="1" id="KW-1133">Transmembrane helix</keyword>
<name>A0A136LW83_9BACT</name>
<evidence type="ECO:0000313" key="3">
    <source>
        <dbReference type="Proteomes" id="UP000070457"/>
    </source>
</evidence>
<feature type="transmembrane region" description="Helical" evidence="1">
    <location>
        <begin position="87"/>
        <end position="115"/>
    </location>
</feature>
<evidence type="ECO:0000313" key="2">
    <source>
        <dbReference type="EMBL" id="KXK25867.1"/>
    </source>
</evidence>
<keyword evidence="1" id="KW-0472">Membrane</keyword>
<feature type="transmembrane region" description="Helical" evidence="1">
    <location>
        <begin position="60"/>
        <end position="81"/>
    </location>
</feature>
<evidence type="ECO:0000256" key="1">
    <source>
        <dbReference type="SAM" id="Phobius"/>
    </source>
</evidence>
<comment type="caution">
    <text evidence="2">The sequence shown here is derived from an EMBL/GenBank/DDBJ whole genome shotgun (WGS) entry which is preliminary data.</text>
</comment>
<sequence>MAAISAAGFGLSLWMLPVIAIWFGIFATVFVFSLYRFLFMLKDARPDRIALHWNTFASENFQTAAFAAVVSAVPFLIFIIMPLPQSLLVAMIAGSAAASLVGVYYIFGAFLHLLVSGSRKLKLHKRVSRRW</sequence>
<proteinExistence type="predicted"/>
<organism evidence="2 3">
    <name type="scientific">candidate division WS6 bacterium OLB20</name>
    <dbReference type="NCBI Taxonomy" id="1617426"/>
    <lineage>
        <taxon>Bacteria</taxon>
        <taxon>Candidatus Dojkabacteria</taxon>
    </lineage>
</organism>
<protein>
    <submittedName>
        <fullName evidence="2">Uncharacterized protein</fullName>
    </submittedName>
</protein>
<gene>
    <name evidence="2" type="ORF">TR69_WS6001001473</name>
</gene>
<reference evidence="2 3" key="1">
    <citation type="submission" date="2015-02" db="EMBL/GenBank/DDBJ databases">
        <title>Improved understanding of the partial-nitritation anammox process through 23 genomes representing the majority of the microbial community.</title>
        <authorList>
            <person name="Speth D.R."/>
            <person name="In T Zandt M."/>
            <person name="Guerrero Cruz S."/>
            <person name="Jetten M.S."/>
            <person name="Dutilh B.E."/>
        </authorList>
    </citation>
    <scope>NUCLEOTIDE SEQUENCE [LARGE SCALE GENOMIC DNA]</scope>
    <source>
        <strain evidence="2">OLB20</strain>
    </source>
</reference>